<keyword evidence="2" id="KW-1185">Reference proteome</keyword>
<dbReference type="Proteomes" id="UP000676079">
    <property type="component" value="Chromosome"/>
</dbReference>
<organism evidence="1 2">
    <name type="scientific">Nocardiopsis changdeensis</name>
    <dbReference type="NCBI Taxonomy" id="2831969"/>
    <lineage>
        <taxon>Bacteria</taxon>
        <taxon>Bacillati</taxon>
        <taxon>Actinomycetota</taxon>
        <taxon>Actinomycetes</taxon>
        <taxon>Streptosporangiales</taxon>
        <taxon>Nocardiopsidaceae</taxon>
        <taxon>Nocardiopsis</taxon>
    </lineage>
</organism>
<dbReference type="EMBL" id="CP074133">
    <property type="protein sequence ID" value="QUX20578.1"/>
    <property type="molecule type" value="Genomic_DNA"/>
</dbReference>
<dbReference type="RefSeq" id="WP_220561774.1">
    <property type="nucleotide sequence ID" value="NZ_CP074133.1"/>
</dbReference>
<name>A0ABX8BIB8_9ACTN</name>
<evidence type="ECO:0000313" key="1">
    <source>
        <dbReference type="EMBL" id="QUX20578.1"/>
    </source>
</evidence>
<evidence type="ECO:0000313" key="2">
    <source>
        <dbReference type="Proteomes" id="UP000676079"/>
    </source>
</evidence>
<accession>A0ABX8BIB8</accession>
<sequence length="144" mass="15828">MTQYWLQPSVATFGFSDEMYVRVDCISALYAVRDPSARKGEGRPWRLEAAVLGLGRPVVLVTAPDRDGSEAGENPFRGALVFLCDELAAEQSRVWPGVEVLTSTGYMSAFNPQSVDGEIDIEWIRTPDPEKQGLYPVPPPKATP</sequence>
<proteinExistence type="predicted"/>
<reference evidence="1 2" key="1">
    <citation type="submission" date="2021-05" db="EMBL/GenBank/DDBJ databases">
        <title>Direct Submission.</title>
        <authorList>
            <person name="Li K."/>
            <person name="Gao J."/>
        </authorList>
    </citation>
    <scope>NUCLEOTIDE SEQUENCE [LARGE SCALE GENOMIC DNA]</scope>
    <source>
        <strain evidence="1 2">Mg02</strain>
    </source>
</reference>
<gene>
    <name evidence="1" type="ORF">KGD84_18915</name>
</gene>
<protein>
    <submittedName>
        <fullName evidence="1">Uncharacterized protein</fullName>
    </submittedName>
</protein>